<dbReference type="EMBL" id="JANSHE010003402">
    <property type="protein sequence ID" value="KAJ2986240.1"/>
    <property type="molecule type" value="Genomic_DNA"/>
</dbReference>
<gene>
    <name evidence="1" type="ORF">NUW54_g9851</name>
</gene>
<comment type="caution">
    <text evidence="1">The sequence shown here is derived from an EMBL/GenBank/DDBJ whole genome shotgun (WGS) entry which is preliminary data.</text>
</comment>
<evidence type="ECO:0000313" key="1">
    <source>
        <dbReference type="EMBL" id="KAJ2986240.1"/>
    </source>
</evidence>
<protein>
    <submittedName>
        <fullName evidence="1">Uncharacterized protein</fullName>
    </submittedName>
</protein>
<proteinExistence type="predicted"/>
<organism evidence="1 2">
    <name type="scientific">Trametes sanguinea</name>
    <dbReference type="NCBI Taxonomy" id="158606"/>
    <lineage>
        <taxon>Eukaryota</taxon>
        <taxon>Fungi</taxon>
        <taxon>Dikarya</taxon>
        <taxon>Basidiomycota</taxon>
        <taxon>Agaricomycotina</taxon>
        <taxon>Agaricomycetes</taxon>
        <taxon>Polyporales</taxon>
        <taxon>Polyporaceae</taxon>
        <taxon>Trametes</taxon>
    </lineage>
</organism>
<reference evidence="1" key="1">
    <citation type="submission" date="2022-08" db="EMBL/GenBank/DDBJ databases">
        <title>Genome Sequence of Pycnoporus sanguineus.</title>
        <authorList>
            <person name="Buettner E."/>
        </authorList>
    </citation>
    <scope>NUCLEOTIDE SEQUENCE</scope>
    <source>
        <strain evidence="1">CG-C14</strain>
    </source>
</reference>
<dbReference type="Proteomes" id="UP001144978">
    <property type="component" value="Unassembled WGS sequence"/>
</dbReference>
<sequence length="71" mass="7446">MGTLQPALVSATPAHHKGYLGSMLARLGSPASSVHCAKLTWTPLGALGYVLAARQQRSCFKLIALLRGTKA</sequence>
<accession>A0ACC1P4E8</accession>
<keyword evidence="2" id="KW-1185">Reference proteome</keyword>
<name>A0ACC1P4E8_9APHY</name>
<evidence type="ECO:0000313" key="2">
    <source>
        <dbReference type="Proteomes" id="UP001144978"/>
    </source>
</evidence>